<dbReference type="KEGG" id="cphy:B5808_17335"/>
<sequence length="274" mass="29078">MLAAVATSVVLATAGCTPQPEDLDALLADVQDSSDGVRTSSYDSSSTSNGLVVVVDVRQVEGADAARADEVVADLAERIERADIDMPDRWTYLIEVPAPGGEDSSIRLRSDTDPTLRREVLEVVTDAGCDTDPGDDLILVSCSWQDSSQTEGLQRSQELLTALPTDLSPFAVKAGFDDYRGRVSAPAGYTAEHLRLLEATTAALTAQPQDEVSIVLGPRAGDETFDAYISVLDSETAFASALQTIIDESPLLVDTDVNGRDGHPSIELVPDQPS</sequence>
<dbReference type="Proteomes" id="UP000192775">
    <property type="component" value="Chromosome"/>
</dbReference>
<evidence type="ECO:0000313" key="1">
    <source>
        <dbReference type="EMBL" id="ARJ06787.1"/>
    </source>
</evidence>
<proteinExistence type="predicted"/>
<accession>A0A1X9LNU3</accession>
<gene>
    <name evidence="1" type="ORF">B5808_17335</name>
</gene>
<name>A0A1X9LNU3_9MICO</name>
<dbReference type="EMBL" id="CP020715">
    <property type="protein sequence ID" value="ARJ06787.1"/>
    <property type="molecule type" value="Genomic_DNA"/>
</dbReference>
<keyword evidence="2" id="KW-1185">Reference proteome</keyword>
<protein>
    <submittedName>
        <fullName evidence="1">Uncharacterized protein</fullName>
    </submittedName>
</protein>
<organism evidence="1 2">
    <name type="scientific">Cnuibacter physcomitrellae</name>
    <dbReference type="NCBI Taxonomy" id="1619308"/>
    <lineage>
        <taxon>Bacteria</taxon>
        <taxon>Bacillati</taxon>
        <taxon>Actinomycetota</taxon>
        <taxon>Actinomycetes</taxon>
        <taxon>Micrococcales</taxon>
        <taxon>Microbacteriaceae</taxon>
        <taxon>Cnuibacter</taxon>
    </lineage>
</organism>
<evidence type="ECO:0000313" key="2">
    <source>
        <dbReference type="Proteomes" id="UP000192775"/>
    </source>
</evidence>
<dbReference type="AlphaFoldDB" id="A0A1X9LNU3"/>
<dbReference type="STRING" id="1619308.B5808_17335"/>
<reference evidence="1 2" key="1">
    <citation type="submission" date="2017-04" db="EMBL/GenBank/DDBJ databases">
        <authorList>
            <person name="Afonso C.L."/>
            <person name="Miller P.J."/>
            <person name="Scott M.A."/>
            <person name="Spackman E."/>
            <person name="Goraichik I."/>
            <person name="Dimitrov K.M."/>
            <person name="Suarez D.L."/>
            <person name="Swayne D.E."/>
        </authorList>
    </citation>
    <scope>NUCLEOTIDE SEQUENCE [LARGE SCALE GENOMIC DNA]</scope>
    <source>
        <strain evidence="2">XA(T)</strain>
    </source>
</reference>